<dbReference type="InterPro" id="IPR011006">
    <property type="entry name" value="CheY-like_superfamily"/>
</dbReference>
<proteinExistence type="predicted"/>
<dbReference type="GO" id="GO:0005886">
    <property type="term" value="C:plasma membrane"/>
    <property type="evidence" value="ECO:0007669"/>
    <property type="project" value="TreeGrafter"/>
</dbReference>
<feature type="domain" description="GGDEF" evidence="5">
    <location>
        <begin position="176"/>
        <end position="306"/>
    </location>
</feature>
<dbReference type="InterPro" id="IPR029787">
    <property type="entry name" value="Nucleotide_cyclase"/>
</dbReference>
<dbReference type="EMBL" id="MHFR01000048">
    <property type="protein sequence ID" value="OGW96851.1"/>
    <property type="molecule type" value="Genomic_DNA"/>
</dbReference>
<protein>
    <recommendedName>
        <fullName evidence="1">diguanylate cyclase</fullName>
        <ecNumber evidence="1">2.7.7.65</ecNumber>
    </recommendedName>
</protein>
<evidence type="ECO:0000256" key="3">
    <source>
        <dbReference type="PROSITE-ProRule" id="PRU00169"/>
    </source>
</evidence>
<comment type="catalytic activity">
    <reaction evidence="2">
        <text>2 GTP = 3',3'-c-di-GMP + 2 diphosphate</text>
        <dbReference type="Rhea" id="RHEA:24898"/>
        <dbReference type="ChEBI" id="CHEBI:33019"/>
        <dbReference type="ChEBI" id="CHEBI:37565"/>
        <dbReference type="ChEBI" id="CHEBI:58805"/>
        <dbReference type="EC" id="2.7.7.65"/>
    </reaction>
</comment>
<organism evidence="6 7">
    <name type="scientific">Candidatus Danuiimicrobium aquiferis</name>
    <dbReference type="NCBI Taxonomy" id="1801832"/>
    <lineage>
        <taxon>Bacteria</taxon>
        <taxon>Pseudomonadati</taxon>
        <taxon>Candidatus Omnitrophota</taxon>
        <taxon>Candidatus Danuiimicrobium</taxon>
    </lineage>
</organism>
<dbReference type="PANTHER" id="PTHR45138">
    <property type="entry name" value="REGULATORY COMPONENTS OF SENSORY TRANSDUCTION SYSTEM"/>
    <property type="match status" value="1"/>
</dbReference>
<feature type="modified residue" description="4-aspartylphosphate" evidence="3">
    <location>
        <position position="67"/>
    </location>
</feature>
<evidence type="ECO:0000313" key="6">
    <source>
        <dbReference type="EMBL" id="OGW96851.1"/>
    </source>
</evidence>
<comment type="caution">
    <text evidence="6">The sequence shown here is derived from an EMBL/GenBank/DDBJ whole genome shotgun (WGS) entry which is preliminary data.</text>
</comment>
<dbReference type="InterPro" id="IPR050469">
    <property type="entry name" value="Diguanylate_Cyclase"/>
</dbReference>
<evidence type="ECO:0000259" key="4">
    <source>
        <dbReference type="PROSITE" id="PS50110"/>
    </source>
</evidence>
<feature type="domain" description="Response regulatory" evidence="4">
    <location>
        <begin position="15"/>
        <end position="132"/>
    </location>
</feature>
<dbReference type="AlphaFoldDB" id="A0A1G1KVD3"/>
<gene>
    <name evidence="6" type="ORF">A3G33_01835</name>
</gene>
<dbReference type="GO" id="GO:0043709">
    <property type="term" value="P:cell adhesion involved in single-species biofilm formation"/>
    <property type="evidence" value="ECO:0007669"/>
    <property type="project" value="TreeGrafter"/>
</dbReference>
<dbReference type="Gene3D" id="3.30.70.270">
    <property type="match status" value="1"/>
</dbReference>
<evidence type="ECO:0000259" key="5">
    <source>
        <dbReference type="PROSITE" id="PS50887"/>
    </source>
</evidence>
<dbReference type="SUPFAM" id="SSF52172">
    <property type="entry name" value="CheY-like"/>
    <property type="match status" value="1"/>
</dbReference>
<dbReference type="SMART" id="SM00267">
    <property type="entry name" value="GGDEF"/>
    <property type="match status" value="1"/>
</dbReference>
<reference evidence="6 7" key="1">
    <citation type="journal article" date="2016" name="Nat. Commun.">
        <title>Thousands of microbial genomes shed light on interconnected biogeochemical processes in an aquifer system.</title>
        <authorList>
            <person name="Anantharaman K."/>
            <person name="Brown C.T."/>
            <person name="Hug L.A."/>
            <person name="Sharon I."/>
            <person name="Castelle C.J."/>
            <person name="Probst A.J."/>
            <person name="Thomas B.C."/>
            <person name="Singh A."/>
            <person name="Wilkins M.J."/>
            <person name="Karaoz U."/>
            <person name="Brodie E.L."/>
            <person name="Williams K.H."/>
            <person name="Hubbard S.S."/>
            <person name="Banfield J.F."/>
        </authorList>
    </citation>
    <scope>NUCLEOTIDE SEQUENCE [LARGE SCALE GENOMIC DNA]</scope>
</reference>
<keyword evidence="3" id="KW-0597">Phosphoprotein</keyword>
<dbReference type="GO" id="GO:1902201">
    <property type="term" value="P:negative regulation of bacterial-type flagellum-dependent cell motility"/>
    <property type="evidence" value="ECO:0007669"/>
    <property type="project" value="TreeGrafter"/>
</dbReference>
<sequence>MLLSRKRKIDHQAIKTVVISRDERLLQWMRKIAAEHDQVFIDFEYISNFDFGLELITTKKMDLVLFDLSSFEANKMDLMMKILDQAENVPVIVLAQINDEACALEAIEKGAQDYLTKELLDPNQVFRAIRCAVLRHDMIRELRVLSMTDELTGVQNRRGFHHLAEQQMKLAIRAKRGLVLIFADVDRMKWINDAYGHQAGDMALAEATEVLRKTFRGSDIIGRIGGDEFAVLAIEAHKENVPILMSRLKYTLEEHNRQKKHNYELSLSIGAAWYDPTVSHVSFEDMMARADEAMYAHKLAKMQSYI</sequence>
<accession>A0A1G1KVD3</accession>
<dbReference type="InterPro" id="IPR000160">
    <property type="entry name" value="GGDEF_dom"/>
</dbReference>
<dbReference type="CDD" id="cd01949">
    <property type="entry name" value="GGDEF"/>
    <property type="match status" value="1"/>
</dbReference>
<dbReference type="InterPro" id="IPR001789">
    <property type="entry name" value="Sig_transdc_resp-reg_receiver"/>
</dbReference>
<dbReference type="NCBIfam" id="TIGR00254">
    <property type="entry name" value="GGDEF"/>
    <property type="match status" value="1"/>
</dbReference>
<name>A0A1G1KVD3_9BACT</name>
<evidence type="ECO:0000256" key="1">
    <source>
        <dbReference type="ARBA" id="ARBA00012528"/>
    </source>
</evidence>
<evidence type="ECO:0000313" key="7">
    <source>
        <dbReference type="Proteomes" id="UP000178187"/>
    </source>
</evidence>
<evidence type="ECO:0000256" key="2">
    <source>
        <dbReference type="ARBA" id="ARBA00034247"/>
    </source>
</evidence>
<dbReference type="GO" id="GO:0000160">
    <property type="term" value="P:phosphorelay signal transduction system"/>
    <property type="evidence" value="ECO:0007669"/>
    <property type="project" value="InterPro"/>
</dbReference>
<dbReference type="PANTHER" id="PTHR45138:SF9">
    <property type="entry name" value="DIGUANYLATE CYCLASE DGCM-RELATED"/>
    <property type="match status" value="1"/>
</dbReference>
<dbReference type="PROSITE" id="PS50110">
    <property type="entry name" value="RESPONSE_REGULATORY"/>
    <property type="match status" value="1"/>
</dbReference>
<dbReference type="SUPFAM" id="SSF55073">
    <property type="entry name" value="Nucleotide cyclase"/>
    <property type="match status" value="1"/>
</dbReference>
<dbReference type="Proteomes" id="UP000178187">
    <property type="component" value="Unassembled WGS sequence"/>
</dbReference>
<dbReference type="PROSITE" id="PS50887">
    <property type="entry name" value="GGDEF"/>
    <property type="match status" value="1"/>
</dbReference>
<dbReference type="InterPro" id="IPR043128">
    <property type="entry name" value="Rev_trsase/Diguanyl_cyclase"/>
</dbReference>
<dbReference type="Pfam" id="PF00990">
    <property type="entry name" value="GGDEF"/>
    <property type="match status" value="1"/>
</dbReference>
<dbReference type="GO" id="GO:0052621">
    <property type="term" value="F:diguanylate cyclase activity"/>
    <property type="evidence" value="ECO:0007669"/>
    <property type="project" value="UniProtKB-EC"/>
</dbReference>
<dbReference type="EC" id="2.7.7.65" evidence="1"/>
<dbReference type="Gene3D" id="3.40.50.2300">
    <property type="match status" value="1"/>
</dbReference>
<dbReference type="Pfam" id="PF00072">
    <property type="entry name" value="Response_reg"/>
    <property type="match status" value="1"/>
</dbReference>